<dbReference type="EMBL" id="VFMO01000001">
    <property type="protein sequence ID" value="TQJ15914.1"/>
    <property type="molecule type" value="Genomic_DNA"/>
</dbReference>
<evidence type="ECO:0000259" key="1">
    <source>
        <dbReference type="Pfam" id="PF12697"/>
    </source>
</evidence>
<comment type="caution">
    <text evidence="2">The sequence shown here is derived from an EMBL/GenBank/DDBJ whole genome shotgun (WGS) entry which is preliminary data.</text>
</comment>
<evidence type="ECO:0000313" key="3">
    <source>
        <dbReference type="Proteomes" id="UP000320806"/>
    </source>
</evidence>
<protein>
    <submittedName>
        <fullName evidence="2">Pimeloyl-ACP methyl ester carboxylesterase</fullName>
    </submittedName>
</protein>
<dbReference type="RefSeq" id="WP_141929336.1">
    <property type="nucleotide sequence ID" value="NZ_BAABCI010000023.1"/>
</dbReference>
<dbReference type="GO" id="GO:0003824">
    <property type="term" value="F:catalytic activity"/>
    <property type="evidence" value="ECO:0007669"/>
    <property type="project" value="UniProtKB-ARBA"/>
</dbReference>
<dbReference type="Gene3D" id="3.40.50.1820">
    <property type="entry name" value="alpha/beta hydrolase"/>
    <property type="match status" value="1"/>
</dbReference>
<dbReference type="GO" id="GO:0016020">
    <property type="term" value="C:membrane"/>
    <property type="evidence" value="ECO:0007669"/>
    <property type="project" value="TreeGrafter"/>
</dbReference>
<dbReference type="AlphaFoldDB" id="A0A542EKX8"/>
<reference evidence="2 3" key="1">
    <citation type="submission" date="2019-06" db="EMBL/GenBank/DDBJ databases">
        <title>Sequencing the genomes of 1000 actinobacteria strains.</title>
        <authorList>
            <person name="Klenk H.-P."/>
        </authorList>
    </citation>
    <scope>NUCLEOTIDE SEQUENCE [LARGE SCALE GENOMIC DNA]</scope>
    <source>
        <strain evidence="2 3">DSM 19828</strain>
    </source>
</reference>
<dbReference type="Proteomes" id="UP000320806">
    <property type="component" value="Unassembled WGS sequence"/>
</dbReference>
<evidence type="ECO:0000313" key="2">
    <source>
        <dbReference type="EMBL" id="TQJ15914.1"/>
    </source>
</evidence>
<dbReference type="InterPro" id="IPR029058">
    <property type="entry name" value="AB_hydrolase_fold"/>
</dbReference>
<gene>
    <name evidence="2" type="ORF">FB459_3491</name>
</gene>
<name>A0A542EKX8_9MICO</name>
<accession>A0A542EKX8</accession>
<dbReference type="Pfam" id="PF12697">
    <property type="entry name" value="Abhydrolase_6"/>
    <property type="match status" value="1"/>
</dbReference>
<dbReference type="PANTHER" id="PTHR43798:SF33">
    <property type="entry name" value="HYDROLASE, PUTATIVE (AFU_ORTHOLOGUE AFUA_2G14860)-RELATED"/>
    <property type="match status" value="1"/>
</dbReference>
<dbReference type="OrthoDB" id="5422338at2"/>
<dbReference type="PANTHER" id="PTHR43798">
    <property type="entry name" value="MONOACYLGLYCEROL LIPASE"/>
    <property type="match status" value="1"/>
</dbReference>
<dbReference type="SUPFAM" id="SSF53474">
    <property type="entry name" value="alpha/beta-Hydrolases"/>
    <property type="match status" value="1"/>
</dbReference>
<organism evidence="2 3">
    <name type="scientific">Yimella lutea</name>
    <dbReference type="NCBI Taxonomy" id="587872"/>
    <lineage>
        <taxon>Bacteria</taxon>
        <taxon>Bacillati</taxon>
        <taxon>Actinomycetota</taxon>
        <taxon>Actinomycetes</taxon>
        <taxon>Micrococcales</taxon>
        <taxon>Dermacoccaceae</taxon>
        <taxon>Yimella</taxon>
    </lineage>
</organism>
<feature type="domain" description="AB hydrolase-1" evidence="1">
    <location>
        <begin position="35"/>
        <end position="281"/>
    </location>
</feature>
<keyword evidence="3" id="KW-1185">Reference proteome</keyword>
<dbReference type="InterPro" id="IPR050266">
    <property type="entry name" value="AB_hydrolase_sf"/>
</dbReference>
<sequence>MTSLDRHTVLASDGALLAAYVRRPSEATAPDAPTVVLAHGWTLTHRSWHRVVDALDDGVRVVLWDQRGHGESTLAGGRHRSSGESVGRLGQDLREVIAALVPDASPLVLAGHSMGGMTVMAYSGTATPEEIDRVRGVVFCSTAAGGLRGTGLPGEQKIMRALSRLPFRGRPGRLIRDKRQREYLFGADARDEDVALTTALTGGVSLITYGAFYGALMKHDEVAALARLEHTPTTVIVGGRDKLTPKVLARRIHEEMPHAQLKVLDDRGHMVPLEEPEVVVGAIEQYLG</sequence>
<dbReference type="PRINTS" id="PR00111">
    <property type="entry name" value="ABHYDROLASE"/>
</dbReference>
<proteinExistence type="predicted"/>
<dbReference type="InterPro" id="IPR000073">
    <property type="entry name" value="AB_hydrolase_1"/>
</dbReference>